<sequence length="76" mass="8641">MQGEVVNSSFLLLSKFGASRQESASKTATNRYARNVAQIKKDIEDFSDIPTRTNNFKLPSDRFKKRIIQNNNSAVF</sequence>
<dbReference type="Proteomes" id="UP000199296">
    <property type="component" value="Unassembled WGS sequence"/>
</dbReference>
<dbReference type="AlphaFoldDB" id="A0A1G7XE52"/>
<dbReference type="STRING" id="470826.SAMN04488027_10856"/>
<reference evidence="1 2" key="1">
    <citation type="submission" date="2016-10" db="EMBL/GenBank/DDBJ databases">
        <authorList>
            <person name="de Groot N.N."/>
        </authorList>
    </citation>
    <scope>NUCLEOTIDE SEQUENCE [LARGE SCALE GENOMIC DNA]</scope>
    <source>
        <strain evidence="1 2">DSM 19803</strain>
    </source>
</reference>
<accession>A0A1G7XE52</accession>
<gene>
    <name evidence="1" type="ORF">SAMN04488027_10856</name>
</gene>
<keyword evidence="2" id="KW-1185">Reference proteome</keyword>
<protein>
    <submittedName>
        <fullName evidence="1">Uncharacterized protein</fullName>
    </submittedName>
</protein>
<name>A0A1G7XE52_9FLAO</name>
<evidence type="ECO:0000313" key="2">
    <source>
        <dbReference type="Proteomes" id="UP000199296"/>
    </source>
</evidence>
<evidence type="ECO:0000313" key="1">
    <source>
        <dbReference type="EMBL" id="SDG82528.1"/>
    </source>
</evidence>
<proteinExistence type="predicted"/>
<organism evidence="1 2">
    <name type="scientific">Psychroflexus sediminis</name>
    <dbReference type="NCBI Taxonomy" id="470826"/>
    <lineage>
        <taxon>Bacteria</taxon>
        <taxon>Pseudomonadati</taxon>
        <taxon>Bacteroidota</taxon>
        <taxon>Flavobacteriia</taxon>
        <taxon>Flavobacteriales</taxon>
        <taxon>Flavobacteriaceae</taxon>
        <taxon>Psychroflexus</taxon>
    </lineage>
</organism>
<dbReference type="EMBL" id="FNCW01000008">
    <property type="protein sequence ID" value="SDG82528.1"/>
    <property type="molecule type" value="Genomic_DNA"/>
</dbReference>